<name>A2Q3L4_MEDTR</name>
<proteinExistence type="predicted"/>
<protein>
    <submittedName>
        <fullName evidence="1">Uncharacterized protein</fullName>
    </submittedName>
</protein>
<gene>
    <name evidence="1" type="ORF">MtrDRAFT_AC155885g5v2</name>
</gene>
<dbReference type="EMBL" id="AC155885">
    <property type="protein sequence ID" value="ABN08214.1"/>
    <property type="molecule type" value="Genomic_DNA"/>
</dbReference>
<sequence>MNEKIVNDLIENDQQFNSRPRRLFNYGDLVEIVHNDNLKKGLLKTSLRSRKGEVLNFSNGNRLGQSMVHMFEDEDLVDDNEKNDENSLKEEKCNCRSWKRGVVVKILGRRIRYMVLENRLKKIQARSRAINIVGVGMTIF</sequence>
<accession>A2Q3L4</accession>
<organism evidence="1">
    <name type="scientific">Medicago truncatula</name>
    <name type="common">Barrel medic</name>
    <name type="synonym">Medicago tribuloides</name>
    <dbReference type="NCBI Taxonomy" id="3880"/>
    <lineage>
        <taxon>Eukaryota</taxon>
        <taxon>Viridiplantae</taxon>
        <taxon>Streptophyta</taxon>
        <taxon>Embryophyta</taxon>
        <taxon>Tracheophyta</taxon>
        <taxon>Spermatophyta</taxon>
        <taxon>Magnoliopsida</taxon>
        <taxon>eudicotyledons</taxon>
        <taxon>Gunneridae</taxon>
        <taxon>Pentapetalae</taxon>
        <taxon>rosids</taxon>
        <taxon>fabids</taxon>
        <taxon>Fabales</taxon>
        <taxon>Fabaceae</taxon>
        <taxon>Papilionoideae</taxon>
        <taxon>50 kb inversion clade</taxon>
        <taxon>NPAAA clade</taxon>
        <taxon>Hologalegina</taxon>
        <taxon>IRL clade</taxon>
        <taxon>Trifolieae</taxon>
        <taxon>Medicago</taxon>
    </lineage>
</organism>
<reference evidence="1" key="1">
    <citation type="submission" date="2005-03" db="EMBL/GenBank/DDBJ databases">
        <authorList>
            <person name="Town C.D."/>
        </authorList>
    </citation>
    <scope>NUCLEOTIDE SEQUENCE</scope>
</reference>
<evidence type="ECO:0000313" key="1">
    <source>
        <dbReference type="EMBL" id="ABN08214.1"/>
    </source>
</evidence>
<dbReference type="AlphaFoldDB" id="A2Q3L4"/>
<reference evidence="1" key="2">
    <citation type="submission" date="2007-03" db="EMBL/GenBank/DDBJ databases">
        <authorList>
            <consortium name="The International Medicago Genome Annotation Group"/>
        </authorList>
    </citation>
    <scope>NUCLEOTIDE SEQUENCE</scope>
</reference>